<protein>
    <recommendedName>
        <fullName evidence="3">PD-(D/E)XK endonuclease-like domain-containing protein</fullName>
    </recommendedName>
</protein>
<organism evidence="1 2">
    <name type="scientific">Salininema proteolyticum</name>
    <dbReference type="NCBI Taxonomy" id="1607685"/>
    <lineage>
        <taxon>Bacteria</taxon>
        <taxon>Bacillati</taxon>
        <taxon>Actinomycetota</taxon>
        <taxon>Actinomycetes</taxon>
        <taxon>Glycomycetales</taxon>
        <taxon>Glycomycetaceae</taxon>
        <taxon>Salininema</taxon>
    </lineage>
</organism>
<evidence type="ECO:0000313" key="1">
    <source>
        <dbReference type="EMBL" id="MFC4334099.1"/>
    </source>
</evidence>
<sequence length="312" mass="33945">MKNPSTTLTPLAAIAENAGDAWPRNGRGQPLIIRREGGMPVAYRRATTIAKTLSDQSNLIDWKARLTLAGAGADPRLAAEAARLSPDDPGDKRHLNRLAREAFRTAGGESKSERGTWLHYLSECVDKGTELPSHTDADAADMRAYEQAVKPLMMRHIEQPVVNHTYRVAGTADRIAEADLTTPDGTDAGLIIADLKTGNVDYAALSIAIQLAAYAHGVNYDPLRWLANPGREESLAKWKKCAFSAEQAAACYGPSLAVNQKWALVIHMPAGTGTARLLWVDIAAGWEALQVASDVREWRSRKDLLIFSRLVS</sequence>
<evidence type="ECO:0008006" key="3">
    <source>
        <dbReference type="Google" id="ProtNLM"/>
    </source>
</evidence>
<comment type="caution">
    <text evidence="1">The sequence shown here is derived from an EMBL/GenBank/DDBJ whole genome shotgun (WGS) entry which is preliminary data.</text>
</comment>
<keyword evidence="2" id="KW-1185">Reference proteome</keyword>
<gene>
    <name evidence="1" type="ORF">ACFPET_02680</name>
</gene>
<accession>A0ABV8TUC5</accession>
<proteinExistence type="predicted"/>
<dbReference type="Proteomes" id="UP001595823">
    <property type="component" value="Unassembled WGS sequence"/>
</dbReference>
<evidence type="ECO:0000313" key="2">
    <source>
        <dbReference type="Proteomes" id="UP001595823"/>
    </source>
</evidence>
<reference evidence="2" key="1">
    <citation type="journal article" date="2019" name="Int. J. Syst. Evol. Microbiol.">
        <title>The Global Catalogue of Microorganisms (GCM) 10K type strain sequencing project: providing services to taxonomists for standard genome sequencing and annotation.</title>
        <authorList>
            <consortium name="The Broad Institute Genomics Platform"/>
            <consortium name="The Broad Institute Genome Sequencing Center for Infectious Disease"/>
            <person name="Wu L."/>
            <person name="Ma J."/>
        </authorList>
    </citation>
    <scope>NUCLEOTIDE SEQUENCE [LARGE SCALE GENOMIC DNA]</scope>
    <source>
        <strain evidence="2">IBRC-M 10908</strain>
    </source>
</reference>
<dbReference type="RefSeq" id="WP_380617833.1">
    <property type="nucleotide sequence ID" value="NZ_JBHSDK010000002.1"/>
</dbReference>
<name>A0ABV8TUC5_9ACTN</name>
<dbReference type="EMBL" id="JBHSDK010000002">
    <property type="protein sequence ID" value="MFC4334099.1"/>
    <property type="molecule type" value="Genomic_DNA"/>
</dbReference>